<organism evidence="1 2">
    <name type="scientific">Methylorubrum extorquens</name>
    <name type="common">Methylobacterium dichloromethanicum</name>
    <name type="synonym">Methylobacterium extorquens</name>
    <dbReference type="NCBI Taxonomy" id="408"/>
    <lineage>
        <taxon>Bacteria</taxon>
        <taxon>Pseudomonadati</taxon>
        <taxon>Pseudomonadota</taxon>
        <taxon>Alphaproteobacteria</taxon>
        <taxon>Hyphomicrobiales</taxon>
        <taxon>Methylobacteriaceae</taxon>
        <taxon>Methylorubrum</taxon>
    </lineage>
</organism>
<reference evidence="1" key="1">
    <citation type="journal article" date="2022" name="Biotechnol. Bioprocess Eng.">
        <title>Pan-genome Analysis Reveals Comparative Genomic Features of Central Metabolic Pathways in Methylorubrum extorquens.</title>
        <authorList>
            <person name="Lee G.M."/>
            <person name="Scott-Nevros Z.K."/>
            <person name="Lee S.-M."/>
            <person name="Kim D."/>
        </authorList>
    </citation>
    <scope>NUCLEOTIDE SEQUENCE</scope>
    <source>
        <strain evidence="1">ATCC 55366</strain>
    </source>
</reference>
<dbReference type="EMBL" id="CP073633">
    <property type="protein sequence ID" value="WHQ70040.1"/>
    <property type="molecule type" value="Genomic_DNA"/>
</dbReference>
<dbReference type="RefSeq" id="WP_283535617.1">
    <property type="nucleotide sequence ID" value="NZ_CP073633.1"/>
</dbReference>
<accession>A0AAX3WHC4</accession>
<evidence type="ECO:0000313" key="1">
    <source>
        <dbReference type="EMBL" id="WHQ70040.1"/>
    </source>
</evidence>
<evidence type="ECO:0000313" key="2">
    <source>
        <dbReference type="Proteomes" id="UP001223720"/>
    </source>
</evidence>
<sequence>MNLSLRAGDALRAASDAAGNWRVIAFWPSGLPVAFSSGVSAVTGSLGSGSCTGKYVRLNGRMVAVNLNVTIQSNGTGDGYLVVTLPFSVVSFAKFFGRENAVRGFIAQGFVGVGSNALIIAGHDNSYPGAAGAQLEMFGICEVA</sequence>
<dbReference type="AlphaFoldDB" id="A0AAX3WHC4"/>
<proteinExistence type="predicted"/>
<dbReference type="Proteomes" id="UP001223720">
    <property type="component" value="Chromosome"/>
</dbReference>
<gene>
    <name evidence="1" type="ORF">KEC54_27650</name>
</gene>
<name>A0AAX3WHC4_METEX</name>
<protein>
    <submittedName>
        <fullName evidence="1">Uncharacterized protein</fullName>
    </submittedName>
</protein>